<dbReference type="EMBL" id="SSOP01000017">
    <property type="protein sequence ID" value="KAB5594718.1"/>
    <property type="molecule type" value="Genomic_DNA"/>
</dbReference>
<reference evidence="1 2" key="1">
    <citation type="journal article" date="2019" name="Fungal Biol. Biotechnol.">
        <title>Draft genome sequence of fastidious pathogen Ceratobasidium theobromae, which causes vascular-streak dieback in Theobroma cacao.</title>
        <authorList>
            <person name="Ali S.S."/>
            <person name="Asman A."/>
            <person name="Shao J."/>
            <person name="Firmansyah A.P."/>
            <person name="Susilo A.W."/>
            <person name="Rosmana A."/>
            <person name="McMahon P."/>
            <person name="Junaid M."/>
            <person name="Guest D."/>
            <person name="Kheng T.Y."/>
            <person name="Meinhardt L.W."/>
            <person name="Bailey B.A."/>
        </authorList>
    </citation>
    <scope>NUCLEOTIDE SEQUENCE [LARGE SCALE GENOMIC DNA]</scope>
    <source>
        <strain evidence="1 2">CT2</strain>
    </source>
</reference>
<keyword evidence="2" id="KW-1185">Reference proteome</keyword>
<organism evidence="1 2">
    <name type="scientific">Ceratobasidium theobromae</name>
    <dbReference type="NCBI Taxonomy" id="1582974"/>
    <lineage>
        <taxon>Eukaryota</taxon>
        <taxon>Fungi</taxon>
        <taxon>Dikarya</taxon>
        <taxon>Basidiomycota</taxon>
        <taxon>Agaricomycotina</taxon>
        <taxon>Agaricomycetes</taxon>
        <taxon>Cantharellales</taxon>
        <taxon>Ceratobasidiaceae</taxon>
        <taxon>Ceratobasidium</taxon>
    </lineage>
</organism>
<dbReference type="AlphaFoldDB" id="A0A5N5QSV2"/>
<comment type="caution">
    <text evidence="1">The sequence shown here is derived from an EMBL/GenBank/DDBJ whole genome shotgun (WGS) entry which is preliminary data.</text>
</comment>
<evidence type="ECO:0000313" key="2">
    <source>
        <dbReference type="Proteomes" id="UP000383932"/>
    </source>
</evidence>
<gene>
    <name evidence="1" type="ORF">CTheo_1865</name>
</gene>
<dbReference type="Proteomes" id="UP000383932">
    <property type="component" value="Unassembled WGS sequence"/>
</dbReference>
<accession>A0A5N5QSV2</accession>
<proteinExistence type="predicted"/>
<evidence type="ECO:0000313" key="1">
    <source>
        <dbReference type="EMBL" id="KAB5594718.1"/>
    </source>
</evidence>
<dbReference type="OrthoDB" id="3143540at2759"/>
<sequence>MALSLDDSVLLYSLQTLKDEDDRDSISSDNHEKSTNGSSVLESLEDFSSEATSIPKFIVVAQKLARRTIYITSIEWRSAPGKHMYHGYAVIHLASSPQSPPSAAIRIDRFGKLCRGFRERWWHLSPYWLTANNLRASTTVLAGPIGDKIVEPTKGNSIVKYEYWTHTLPSIKPVIGLKRSLENARNDACIALNETIRPYVSNGLHLARPRPGRRWADARGLEFVHIDIANVLAEAMDTGIIRCMVQTLCVWALPPRLVWSSTLRGVQVRQEYAKVVENYRAQLRHIVASFPDIDSEARSKLEVSWGVKELHKTSPLLIQLLDESLSKHAFISPHAPIATLTDIASRLDTLYPLLPESGIARSICDLHARTILARLPDELWHGYATPVPPLPVSIPRATWRRAKDSPIFWVFFDIFIQWVVYFALIPVDGISGIWVVLIPVIDIWMRLPWYLKERKFWQKLWKVYDGGAVQGDGEAWVRDTSHSALQGRKLFYGGRAAGMLLETTEIGLESLRGD</sequence>
<name>A0A5N5QSV2_9AGAM</name>
<protein>
    <submittedName>
        <fullName evidence="1">Pre-mRNA-splicing factor</fullName>
    </submittedName>
</protein>